<dbReference type="Gene3D" id="3.40.50.620">
    <property type="entry name" value="HUPs"/>
    <property type="match status" value="1"/>
</dbReference>
<gene>
    <name evidence="2" type="primary">larE</name>
    <name evidence="2" type="ORF">KJB30_12665</name>
</gene>
<keyword evidence="1" id="KW-0671">Queuosine biosynthesis</keyword>
<dbReference type="InterPro" id="IPR052188">
    <property type="entry name" value="Ni-pincer_cofactor_biosynth"/>
</dbReference>
<dbReference type="InterPro" id="IPR018317">
    <property type="entry name" value="QueC"/>
</dbReference>
<dbReference type="GO" id="GO:0016740">
    <property type="term" value="F:transferase activity"/>
    <property type="evidence" value="ECO:0007669"/>
    <property type="project" value="UniProtKB-KW"/>
</dbReference>
<dbReference type="InterPro" id="IPR014729">
    <property type="entry name" value="Rossmann-like_a/b/a_fold"/>
</dbReference>
<reference evidence="2 3" key="1">
    <citation type="submission" date="2021-05" db="EMBL/GenBank/DDBJ databases">
        <title>The draft genome of Geobacter chapellei DSM 13688.</title>
        <authorList>
            <person name="Xu Z."/>
            <person name="Masuda Y."/>
            <person name="Itoh H."/>
            <person name="Senoo K."/>
        </authorList>
    </citation>
    <scope>NUCLEOTIDE SEQUENCE [LARGE SCALE GENOMIC DNA]</scope>
    <source>
        <strain evidence="2 3">DSM 13688</strain>
    </source>
</reference>
<dbReference type="Proteomes" id="UP000784128">
    <property type="component" value="Unassembled WGS sequence"/>
</dbReference>
<proteinExistence type="predicted"/>
<dbReference type="PANTHER" id="PTHR43169:SF2">
    <property type="entry name" value="NAD_GMP SYNTHASE DOMAIN-CONTAINING PROTEIN"/>
    <property type="match status" value="1"/>
</dbReference>
<name>A0ABS5UAF5_9BACT</name>
<evidence type="ECO:0000256" key="1">
    <source>
        <dbReference type="ARBA" id="ARBA00022785"/>
    </source>
</evidence>
<dbReference type="PANTHER" id="PTHR43169">
    <property type="entry name" value="EXSB FAMILY PROTEIN"/>
    <property type="match status" value="1"/>
</dbReference>
<comment type="caution">
    <text evidence="2">The sequence shown here is derived from an EMBL/GenBank/DDBJ whole genome shotgun (WGS) entry which is preliminary data.</text>
</comment>
<keyword evidence="3" id="KW-1185">Reference proteome</keyword>
<dbReference type="CDD" id="cd01990">
    <property type="entry name" value="LarE-like"/>
    <property type="match status" value="1"/>
</dbReference>
<organism evidence="2 3">
    <name type="scientific">Pelotalea chapellei</name>
    <dbReference type="NCBI Taxonomy" id="44671"/>
    <lineage>
        <taxon>Bacteria</taxon>
        <taxon>Pseudomonadati</taxon>
        <taxon>Thermodesulfobacteriota</taxon>
        <taxon>Desulfuromonadia</taxon>
        <taxon>Geobacterales</taxon>
        <taxon>Geobacteraceae</taxon>
        <taxon>Pelotalea</taxon>
    </lineage>
</organism>
<dbReference type="PIRSF" id="PIRSF006661">
    <property type="entry name" value="PP-lp_UCP006661"/>
    <property type="match status" value="1"/>
</dbReference>
<dbReference type="EMBL" id="JAHDYS010000011">
    <property type="protein sequence ID" value="MBT1072643.1"/>
    <property type="molecule type" value="Genomic_DNA"/>
</dbReference>
<evidence type="ECO:0000313" key="2">
    <source>
        <dbReference type="EMBL" id="MBT1072643.1"/>
    </source>
</evidence>
<evidence type="ECO:0000313" key="3">
    <source>
        <dbReference type="Proteomes" id="UP000784128"/>
    </source>
</evidence>
<keyword evidence="2" id="KW-0808">Transferase</keyword>
<dbReference type="SUPFAM" id="SSF52402">
    <property type="entry name" value="Adenine nucleotide alpha hydrolases-like"/>
    <property type="match status" value="1"/>
</dbReference>
<dbReference type="Pfam" id="PF06508">
    <property type="entry name" value="QueC"/>
    <property type="match status" value="1"/>
</dbReference>
<dbReference type="RefSeq" id="WP_214299836.1">
    <property type="nucleotide sequence ID" value="NZ_JAHDYS010000011.1"/>
</dbReference>
<dbReference type="InterPro" id="IPR005232">
    <property type="entry name" value="LarE"/>
</dbReference>
<sequence>MGVQEEKQGSLRKIVREMGSILVAFSGGVDSTLLLKVAHEELGDRAAAITIDAPFHSRHEIDEARRLAQLMGVRHFILHTHDLKIEGLDNNPPDRCYICKKEVFGLCLEMARQNGFAVLADGSNVDDLGDYRPGRKALEELGVRSPLLEAGLTKAEIRANSRDLGLDTWEKPALACLLTRFPHGEEITPQRLNMVEQCENYLREKGFGLFRVRAHGETARIEVTGDELSRLVEAGMREEMTAFFHKAGFAFVTVDMDGYRCGSMNPPAAEEKSQI</sequence>
<protein>
    <submittedName>
        <fullName evidence="2">ATP-dependent sacrificial sulfur transferase LarE</fullName>
    </submittedName>
</protein>
<dbReference type="NCBIfam" id="TIGR00268">
    <property type="entry name" value="ATP-dependent sacrificial sulfur transferase LarE"/>
    <property type="match status" value="1"/>
</dbReference>
<accession>A0ABS5UAF5</accession>